<dbReference type="SUPFAM" id="SSF51219">
    <property type="entry name" value="TRAP-like"/>
    <property type="match status" value="1"/>
</dbReference>
<dbReference type="InterPro" id="IPR036983">
    <property type="entry name" value="AIM24_sf"/>
</dbReference>
<dbReference type="InterPro" id="IPR016031">
    <property type="entry name" value="Trp_RNA-bd_attenuator-like_dom"/>
</dbReference>
<dbReference type="PANTHER" id="PTHR43657">
    <property type="entry name" value="TRYPTOPHAN RNA-BINDING ATTENUATOR PROTEIN-LIKE PROTEIN"/>
    <property type="match status" value="1"/>
</dbReference>
<sequence length="269" mass="28484">MFPTLPPAKGEATMISGMQLISQPKGVRTVNGVQFQIIGSDAQTVEVNLMPQQIMRCEPGAMVHLHDGLTPKIGTDGGCRQACIRCCCVGESFFRLTYENTTSLPTPMAISASWPAKLLAFDLSTYRGLHIANGSFVGAVSSDVRFNLRMAKSVGAACCGGQGLLFNEMNGDGVAFLCGGGALIEKTLGPGEKLVLDTLSLLAWEPSVQMSVRTAGGCLMCCCGGEGFFLTEMTGPRKVWVQPMPLKKMRRAFASAGQSGQSGRSADMV</sequence>
<dbReference type="Gene3D" id="3.60.160.10">
    <property type="entry name" value="Mitochondrial biogenesis AIM24"/>
    <property type="match status" value="1"/>
</dbReference>
<dbReference type="EMBL" id="JBGBPQ010000001">
    <property type="protein sequence ID" value="KAL1529546.1"/>
    <property type="molecule type" value="Genomic_DNA"/>
</dbReference>
<dbReference type="Proteomes" id="UP001515480">
    <property type="component" value="Unassembled WGS sequence"/>
</dbReference>
<protein>
    <recommendedName>
        <fullName evidence="3">Altered inheritance of mitochondria protein 24, mitochondrial</fullName>
    </recommendedName>
</protein>
<keyword evidence="2" id="KW-1185">Reference proteome</keyword>
<evidence type="ECO:0008006" key="3">
    <source>
        <dbReference type="Google" id="ProtNLM"/>
    </source>
</evidence>
<name>A0AB34K9N4_PRYPA</name>
<dbReference type="AlphaFoldDB" id="A0AB34K9N4"/>
<evidence type="ECO:0000313" key="2">
    <source>
        <dbReference type="Proteomes" id="UP001515480"/>
    </source>
</evidence>
<accession>A0AB34K9N4</accession>
<proteinExistence type="predicted"/>
<comment type="caution">
    <text evidence="1">The sequence shown here is derived from an EMBL/GenBank/DDBJ whole genome shotgun (WGS) entry which is preliminary data.</text>
</comment>
<evidence type="ECO:0000313" key="1">
    <source>
        <dbReference type="EMBL" id="KAL1529546.1"/>
    </source>
</evidence>
<reference evidence="1 2" key="1">
    <citation type="journal article" date="2024" name="Science">
        <title>Giant polyketide synthase enzymes in the biosynthesis of giant marine polyether toxins.</title>
        <authorList>
            <person name="Fallon T.R."/>
            <person name="Shende V.V."/>
            <person name="Wierzbicki I.H."/>
            <person name="Pendleton A.L."/>
            <person name="Watervoot N.F."/>
            <person name="Auber R.P."/>
            <person name="Gonzalez D.J."/>
            <person name="Wisecaver J.H."/>
            <person name="Moore B.S."/>
        </authorList>
    </citation>
    <scope>NUCLEOTIDE SEQUENCE [LARGE SCALE GENOMIC DNA]</scope>
    <source>
        <strain evidence="1 2">12B1</strain>
    </source>
</reference>
<organism evidence="1 2">
    <name type="scientific">Prymnesium parvum</name>
    <name type="common">Toxic golden alga</name>
    <dbReference type="NCBI Taxonomy" id="97485"/>
    <lineage>
        <taxon>Eukaryota</taxon>
        <taxon>Haptista</taxon>
        <taxon>Haptophyta</taxon>
        <taxon>Prymnesiophyceae</taxon>
        <taxon>Prymnesiales</taxon>
        <taxon>Prymnesiaceae</taxon>
        <taxon>Prymnesium</taxon>
    </lineage>
</organism>
<dbReference type="Pfam" id="PF01987">
    <property type="entry name" value="AIM24"/>
    <property type="match status" value="1"/>
</dbReference>
<dbReference type="InterPro" id="IPR002838">
    <property type="entry name" value="AIM24"/>
</dbReference>
<dbReference type="PANTHER" id="PTHR43657:SF1">
    <property type="entry name" value="ALTERED INHERITANCE OF MITOCHONDRIA PROTEIN 24, MITOCHONDRIAL"/>
    <property type="match status" value="1"/>
</dbReference>
<gene>
    <name evidence="1" type="ORF">AB1Y20_000490</name>
</gene>